<keyword evidence="2" id="KW-1185">Reference proteome</keyword>
<dbReference type="Gramene" id="AUR62014122-RA">
    <property type="protein sequence ID" value="AUR62014122-RA:cds"/>
    <property type="gene ID" value="AUR62014122"/>
</dbReference>
<dbReference type="Proteomes" id="UP000596660">
    <property type="component" value="Unplaced"/>
</dbReference>
<organism evidence="1 2">
    <name type="scientific">Chenopodium quinoa</name>
    <name type="common">Quinoa</name>
    <dbReference type="NCBI Taxonomy" id="63459"/>
    <lineage>
        <taxon>Eukaryota</taxon>
        <taxon>Viridiplantae</taxon>
        <taxon>Streptophyta</taxon>
        <taxon>Embryophyta</taxon>
        <taxon>Tracheophyta</taxon>
        <taxon>Spermatophyta</taxon>
        <taxon>Magnoliopsida</taxon>
        <taxon>eudicotyledons</taxon>
        <taxon>Gunneridae</taxon>
        <taxon>Pentapetalae</taxon>
        <taxon>Caryophyllales</taxon>
        <taxon>Chenopodiaceae</taxon>
        <taxon>Chenopodioideae</taxon>
        <taxon>Atripliceae</taxon>
        <taxon>Chenopodium</taxon>
    </lineage>
</organism>
<evidence type="ECO:0000313" key="1">
    <source>
        <dbReference type="EnsemblPlants" id="AUR62014122-RA:cds"/>
    </source>
</evidence>
<reference evidence="1" key="1">
    <citation type="journal article" date="2017" name="Nature">
        <title>The genome of Chenopodium quinoa.</title>
        <authorList>
            <person name="Jarvis D.E."/>
            <person name="Ho Y.S."/>
            <person name="Lightfoot D.J."/>
            <person name="Schmoeckel S.M."/>
            <person name="Li B."/>
            <person name="Borm T.J.A."/>
            <person name="Ohyanagi H."/>
            <person name="Mineta K."/>
            <person name="Michell C.T."/>
            <person name="Saber N."/>
            <person name="Kharbatia N.M."/>
            <person name="Rupper R.R."/>
            <person name="Sharp A.R."/>
            <person name="Dally N."/>
            <person name="Boughton B.A."/>
            <person name="Woo Y.H."/>
            <person name="Gao G."/>
            <person name="Schijlen E.G.W.M."/>
            <person name="Guo X."/>
            <person name="Momin A.A."/>
            <person name="Negrao S."/>
            <person name="Al-Babili S."/>
            <person name="Gehring C."/>
            <person name="Roessner U."/>
            <person name="Jung C."/>
            <person name="Murphy K."/>
            <person name="Arold S.T."/>
            <person name="Gojobori T."/>
            <person name="van der Linden C.G."/>
            <person name="van Loo E.N."/>
            <person name="Jellen E.N."/>
            <person name="Maughan P.J."/>
            <person name="Tester M."/>
        </authorList>
    </citation>
    <scope>NUCLEOTIDE SEQUENCE [LARGE SCALE GENOMIC DNA]</scope>
    <source>
        <strain evidence="1">cv. PI 614886</strain>
    </source>
</reference>
<protein>
    <submittedName>
        <fullName evidence="1">Uncharacterized protein</fullName>
    </submittedName>
</protein>
<proteinExistence type="predicted"/>
<dbReference type="AlphaFoldDB" id="A0A803LJH5"/>
<dbReference type="EnsemblPlants" id="AUR62014122-RA">
    <property type="protein sequence ID" value="AUR62014122-RA:cds"/>
    <property type="gene ID" value="AUR62014122"/>
</dbReference>
<name>A0A803LJH5_CHEQI</name>
<reference evidence="1" key="2">
    <citation type="submission" date="2021-03" db="UniProtKB">
        <authorList>
            <consortium name="EnsemblPlants"/>
        </authorList>
    </citation>
    <scope>IDENTIFICATION</scope>
</reference>
<evidence type="ECO:0000313" key="2">
    <source>
        <dbReference type="Proteomes" id="UP000596660"/>
    </source>
</evidence>
<accession>A0A803LJH5</accession>
<sequence>MEERHWIQAIIPNAALDNVFVYTGYSCCGKKCSVPEGRQFTCIVCDNRNCVSASRVAFKFEAVDVTGFGFSHLAMELEASTLFASAKEQTTSAVKLETSKLLRSA</sequence>